<reference evidence="2 3" key="1">
    <citation type="submission" date="2019-08" db="EMBL/GenBank/DDBJ databases">
        <title>Draft genome sequences of two oriental melons (Cucumis melo L. var makuwa).</title>
        <authorList>
            <person name="Kwon S.-Y."/>
        </authorList>
    </citation>
    <scope>NUCLEOTIDE SEQUENCE [LARGE SCALE GENOMIC DNA]</scope>
    <source>
        <strain evidence="3">cv. Chang Bougi</strain>
        <tissue evidence="2">Leaf</tissue>
    </source>
</reference>
<feature type="region of interest" description="Disordered" evidence="1">
    <location>
        <begin position="470"/>
        <end position="496"/>
    </location>
</feature>
<proteinExistence type="predicted"/>
<accession>A0A5D3BYJ0</accession>
<protein>
    <submittedName>
        <fullName evidence="2">Uncharacterized protein</fullName>
    </submittedName>
</protein>
<evidence type="ECO:0000256" key="1">
    <source>
        <dbReference type="SAM" id="MobiDB-lite"/>
    </source>
</evidence>
<evidence type="ECO:0000313" key="3">
    <source>
        <dbReference type="Proteomes" id="UP000321947"/>
    </source>
</evidence>
<dbReference type="Proteomes" id="UP000321947">
    <property type="component" value="Unassembled WGS sequence"/>
</dbReference>
<feature type="region of interest" description="Disordered" evidence="1">
    <location>
        <begin position="147"/>
        <end position="173"/>
    </location>
</feature>
<comment type="caution">
    <text evidence="2">The sequence shown here is derived from an EMBL/GenBank/DDBJ whole genome shotgun (WGS) entry which is preliminary data.</text>
</comment>
<gene>
    <name evidence="2" type="ORF">E5676_scaffold24967G00330</name>
</gene>
<feature type="compositionally biased region" description="Basic and acidic residues" evidence="1">
    <location>
        <begin position="147"/>
        <end position="161"/>
    </location>
</feature>
<dbReference type="AlphaFoldDB" id="A0A5D3BYJ0"/>
<sequence length="588" mass="67711">MWLTEVCQHKSFSMDITPDALDWIINCFKDLLDTTTLKHFFTERRLENNCMWVRKTKNKSKTSITAEIFRLDNKGRKCSILVPEGSDKFRWKSFLALITFRPFAPTKRIRSEIRKEYVSKYFDSFSSDSNSSRKSYAKALSDSSEEENKKRYKSTSDDSSSRRSTTTRQSEMEFSNKSFQAGKAIHYLNPDHAKLFCSNKSVNGWSTVGNYQRYPASLMELQYFLIHWNGLWRLPCRSKGNNADGENFIITTVPPPEARWFVERNVRVHGSFKSKAADEFDEHNPSVEVYTYNGFQAIPSRTTKSRGDYSYLNSDKHSISNHTQAKKDNSSEFEYDPFDYQLCEKRKEKRKAILIINDQDHGHYSKRSKRMSKRKVSFLSPGYNHSHSSNMDKNIKRKSVEISTINEPFEKKGSLRHKSKMKILYRIKKKDSQAINEYPKQSLKERGEGSKQMNLLVDMGPISPLDSLIHSENNHGQESINNKTKTNAEGENPNQTNTIKEGVETIHQKGIPSKNTTAGILKDTSIEDEQENDQAFKEKLVNWLKENELKLSPKYTSDIASSSNFPVIMSDQNVDLSSHGPLGDKGNT</sequence>
<organism evidence="2 3">
    <name type="scientific">Cucumis melo var. makuwa</name>
    <name type="common">Oriental melon</name>
    <dbReference type="NCBI Taxonomy" id="1194695"/>
    <lineage>
        <taxon>Eukaryota</taxon>
        <taxon>Viridiplantae</taxon>
        <taxon>Streptophyta</taxon>
        <taxon>Embryophyta</taxon>
        <taxon>Tracheophyta</taxon>
        <taxon>Spermatophyta</taxon>
        <taxon>Magnoliopsida</taxon>
        <taxon>eudicotyledons</taxon>
        <taxon>Gunneridae</taxon>
        <taxon>Pentapetalae</taxon>
        <taxon>rosids</taxon>
        <taxon>fabids</taxon>
        <taxon>Cucurbitales</taxon>
        <taxon>Cucurbitaceae</taxon>
        <taxon>Benincaseae</taxon>
        <taxon>Cucumis</taxon>
    </lineage>
</organism>
<evidence type="ECO:0000313" key="2">
    <source>
        <dbReference type="EMBL" id="TYK04225.1"/>
    </source>
</evidence>
<dbReference type="EMBL" id="SSTD01014588">
    <property type="protein sequence ID" value="TYK04225.1"/>
    <property type="molecule type" value="Genomic_DNA"/>
</dbReference>
<name>A0A5D3BYJ0_CUCMM</name>